<evidence type="ECO:0000313" key="2">
    <source>
        <dbReference type="EMBL" id="GJT25025.1"/>
    </source>
</evidence>
<dbReference type="EMBL" id="BQNB010014182">
    <property type="protein sequence ID" value="GJT25025.1"/>
    <property type="molecule type" value="Genomic_DNA"/>
</dbReference>
<reference evidence="2" key="1">
    <citation type="journal article" date="2022" name="Int. J. Mol. Sci.">
        <title>Draft Genome of Tanacetum Coccineum: Genomic Comparison of Closely Related Tanacetum-Family Plants.</title>
        <authorList>
            <person name="Yamashiro T."/>
            <person name="Shiraishi A."/>
            <person name="Nakayama K."/>
            <person name="Satake H."/>
        </authorList>
    </citation>
    <scope>NUCLEOTIDE SEQUENCE</scope>
</reference>
<evidence type="ECO:0000313" key="3">
    <source>
        <dbReference type="Proteomes" id="UP001151760"/>
    </source>
</evidence>
<accession>A0ABQ5CDL3</accession>
<keyword evidence="3" id="KW-1185">Reference proteome</keyword>
<dbReference type="Proteomes" id="UP001151760">
    <property type="component" value="Unassembled WGS sequence"/>
</dbReference>
<sequence length="307" mass="34343">MDTGASSHLADNTCLLTSFCNSSIYSSVFVGNRNFIPVTHTGHSFLHTSHKPLHLNHILVTPHIIKNLIYVCKFTRDNDDSVEFDAYGFSVKDYQTQKLLLRCDSTGDLYPVTQQPPLQTPVVLLSLSSTTWHRRLSHPGEDMLLRLESTNVNVVRSMWLFKHKFNADGSSIRDKARLVANGRSQQQASSSAFLQRIIASLHGEFAMTDLGSLNYFLGFPAQSVGSSNTNVLDLPCLLVLITRKSQADKHDDTSLIHYKNLASHLPRACLMLAQAGFPFVIVNTKEYHSECSGRITRIMHRTLVNSL</sequence>
<comment type="caution">
    <text evidence="2">The sequence shown here is derived from an EMBL/GenBank/DDBJ whole genome shotgun (WGS) entry which is preliminary data.</text>
</comment>
<organism evidence="2 3">
    <name type="scientific">Tanacetum coccineum</name>
    <dbReference type="NCBI Taxonomy" id="301880"/>
    <lineage>
        <taxon>Eukaryota</taxon>
        <taxon>Viridiplantae</taxon>
        <taxon>Streptophyta</taxon>
        <taxon>Embryophyta</taxon>
        <taxon>Tracheophyta</taxon>
        <taxon>Spermatophyta</taxon>
        <taxon>Magnoliopsida</taxon>
        <taxon>eudicotyledons</taxon>
        <taxon>Gunneridae</taxon>
        <taxon>Pentapetalae</taxon>
        <taxon>asterids</taxon>
        <taxon>campanulids</taxon>
        <taxon>Asterales</taxon>
        <taxon>Asteraceae</taxon>
        <taxon>Asteroideae</taxon>
        <taxon>Anthemideae</taxon>
        <taxon>Anthemidinae</taxon>
        <taxon>Tanacetum</taxon>
    </lineage>
</organism>
<gene>
    <name evidence="2" type="ORF">Tco_0894962</name>
</gene>
<dbReference type="Pfam" id="PF22936">
    <property type="entry name" value="Pol_BBD"/>
    <property type="match status" value="1"/>
</dbReference>
<proteinExistence type="predicted"/>
<feature type="domain" description="Retrovirus-related Pol polyprotein from transposon TNT 1-94-like beta-barrel" evidence="1">
    <location>
        <begin position="1"/>
        <end position="75"/>
    </location>
</feature>
<evidence type="ECO:0000259" key="1">
    <source>
        <dbReference type="Pfam" id="PF22936"/>
    </source>
</evidence>
<reference evidence="2" key="2">
    <citation type="submission" date="2022-01" db="EMBL/GenBank/DDBJ databases">
        <authorList>
            <person name="Yamashiro T."/>
            <person name="Shiraishi A."/>
            <person name="Satake H."/>
            <person name="Nakayama K."/>
        </authorList>
    </citation>
    <scope>NUCLEOTIDE SEQUENCE</scope>
</reference>
<name>A0ABQ5CDL3_9ASTR</name>
<dbReference type="InterPro" id="IPR054722">
    <property type="entry name" value="PolX-like_BBD"/>
</dbReference>
<protein>
    <submittedName>
        <fullName evidence="2">Ribonuclease H-like domain-containing protein</fullName>
    </submittedName>
</protein>